<dbReference type="AlphaFoldDB" id="A0A4C2A051"/>
<dbReference type="OrthoDB" id="125347at2759"/>
<dbReference type="EMBL" id="BGZK01002366">
    <property type="protein sequence ID" value="GBP93348.1"/>
    <property type="molecule type" value="Genomic_DNA"/>
</dbReference>
<organism evidence="3 4">
    <name type="scientific">Eumeta variegata</name>
    <name type="common">Bagworm moth</name>
    <name type="synonym">Eumeta japonica</name>
    <dbReference type="NCBI Taxonomy" id="151549"/>
    <lineage>
        <taxon>Eukaryota</taxon>
        <taxon>Metazoa</taxon>
        <taxon>Ecdysozoa</taxon>
        <taxon>Arthropoda</taxon>
        <taxon>Hexapoda</taxon>
        <taxon>Insecta</taxon>
        <taxon>Pterygota</taxon>
        <taxon>Neoptera</taxon>
        <taxon>Endopterygota</taxon>
        <taxon>Lepidoptera</taxon>
        <taxon>Glossata</taxon>
        <taxon>Ditrysia</taxon>
        <taxon>Tineoidea</taxon>
        <taxon>Psychidae</taxon>
        <taxon>Oiketicinae</taxon>
        <taxon>Eumeta</taxon>
    </lineage>
</organism>
<name>A0A4C2A051_EUMVA</name>
<protein>
    <recommendedName>
        <fullName evidence="2">DDE-1 domain-containing protein</fullName>
    </recommendedName>
</protein>
<proteinExistence type="predicted"/>
<gene>
    <name evidence="3" type="ORF">EVAR_85159_1</name>
</gene>
<dbReference type="Proteomes" id="UP000299102">
    <property type="component" value="Unassembled WGS sequence"/>
</dbReference>
<reference evidence="3 4" key="1">
    <citation type="journal article" date="2019" name="Commun. Biol.">
        <title>The bagworm genome reveals a unique fibroin gene that provides high tensile strength.</title>
        <authorList>
            <person name="Kono N."/>
            <person name="Nakamura H."/>
            <person name="Ohtoshi R."/>
            <person name="Tomita M."/>
            <person name="Numata K."/>
            <person name="Arakawa K."/>
        </authorList>
    </citation>
    <scope>NUCLEOTIDE SEQUENCE [LARGE SCALE GENOMIC DNA]</scope>
</reference>
<evidence type="ECO:0000256" key="1">
    <source>
        <dbReference type="SAM" id="MobiDB-lite"/>
    </source>
</evidence>
<dbReference type="GO" id="GO:0003676">
    <property type="term" value="F:nucleic acid binding"/>
    <property type="evidence" value="ECO:0007669"/>
    <property type="project" value="InterPro"/>
</dbReference>
<comment type="caution">
    <text evidence="3">The sequence shown here is derived from an EMBL/GenBank/DDBJ whole genome shotgun (WGS) entry which is preliminary data.</text>
</comment>
<feature type="region of interest" description="Disordered" evidence="1">
    <location>
        <begin position="83"/>
        <end position="120"/>
    </location>
</feature>
<feature type="domain" description="DDE-1" evidence="2">
    <location>
        <begin position="35"/>
        <end position="82"/>
    </location>
</feature>
<feature type="compositionally biased region" description="Acidic residues" evidence="1">
    <location>
        <begin position="93"/>
        <end position="104"/>
    </location>
</feature>
<sequence>MPMKLALFGKHYKTTLASKGNLVPWTCPGHNPGHKVRKSRNPEHLKRKNFHSSQSQPKAWMTAALFTEWYDEVFIPEVKSTKIGGKRRHVREDVEEELSADVEVDAGPSASEALPASRLL</sequence>
<keyword evidence="4" id="KW-1185">Reference proteome</keyword>
<dbReference type="Pfam" id="PF03184">
    <property type="entry name" value="DDE_1"/>
    <property type="match status" value="1"/>
</dbReference>
<evidence type="ECO:0000259" key="2">
    <source>
        <dbReference type="Pfam" id="PF03184"/>
    </source>
</evidence>
<evidence type="ECO:0000313" key="3">
    <source>
        <dbReference type="EMBL" id="GBP93348.1"/>
    </source>
</evidence>
<accession>A0A4C2A051</accession>
<dbReference type="InterPro" id="IPR004875">
    <property type="entry name" value="DDE_SF_endonuclease_dom"/>
</dbReference>
<evidence type="ECO:0000313" key="4">
    <source>
        <dbReference type="Proteomes" id="UP000299102"/>
    </source>
</evidence>